<comment type="caution">
    <text evidence="1">The sequence shown here is derived from an EMBL/GenBank/DDBJ whole genome shotgun (WGS) entry which is preliminary data.</text>
</comment>
<sequence length="844" mass="94733">MKTSYIEQMNAADRNNSLRGYFSSLGDKFRKYTEQSESAETQENERSGGFFYPAIFGKKHFSFASYLKTTKTRVRWESRSNGNSYTPDEFSDLKFRLAKNLNLIQTILYRICHDSIDSSIITEESGIEEVKQAIIWQFVDCVNESDPAYQDVERIRQIIRSTTRAAGREEKSDPCYKDFETGGEKRARIVADYKAALRVTLGDLFDVLNNLVNFSQYLSVVEEMPFSPNSNSSDMMYLREKGQMLRIIILAETVKGLILKYLVSYVKIMASNLPHSFLREAQFSRSILNGSNFMSSEFTGANFTNASLRRSDLSMCALENIDAAGADFAGSTFNYATLAGADLSGAVLNDMALNAVTFLDKRITDRHSYNQDEVKEISLRKRFNVFYNGELVPGDIDEDILSKLARNVPDGGELKKKTLGIDLRPEPAENFAKLTEPINRDIADCLQKYAGEALTFCLEPDILAWVEKAETEGKRQVFYSSGVNYRPANLCSASVKRVSLPDTDFSYVNICGASFDDSDVSGSTFNYNDGRMTNFASVNMGKCRFSRCDLSEATFTRSSVLDSVFLDCKMTGTSFEKALLIDAKFFNTDRKTSYLEELTAGSSDADPARKNGYEYTEYPIPQTKKMWRDSVYACADMQDCNLQNCMAAGSCFVGMNLDRSVLNLADLKKSFFSNCLLRWSDLHRVNLTYSLLLGTAFAHSALNQSVLANARLFACLFSESNLSGANMISARIDNVLFENCDLSSANLSHARFYNCVFRNVSFGSKENSTETNVTSAHFTNCVFEEAYIIGLSTFSQSLHKNTLIPDDDEMARTLSAANLRIEHSGKFESAEDGKFRTLNSITFY</sequence>
<proteinExistence type="predicted"/>
<dbReference type="PANTHER" id="PTHR14136:SF17">
    <property type="entry name" value="BTB_POZ DOMAIN-CONTAINING PROTEIN KCTD9"/>
    <property type="match status" value="1"/>
</dbReference>
<accession>A0A9D2AFI0</accession>
<reference evidence="1" key="1">
    <citation type="journal article" date="2021" name="PeerJ">
        <title>Extensive microbial diversity within the chicken gut microbiome revealed by metagenomics and culture.</title>
        <authorList>
            <person name="Gilroy R."/>
            <person name="Ravi A."/>
            <person name="Getino M."/>
            <person name="Pursley I."/>
            <person name="Horton D.L."/>
            <person name="Alikhan N.F."/>
            <person name="Baker D."/>
            <person name="Gharbi K."/>
            <person name="Hall N."/>
            <person name="Watson M."/>
            <person name="Adriaenssens E.M."/>
            <person name="Foster-Nyarko E."/>
            <person name="Jarju S."/>
            <person name="Secka A."/>
            <person name="Antonio M."/>
            <person name="Oren A."/>
            <person name="Chaudhuri R.R."/>
            <person name="La Ragione R."/>
            <person name="Hildebrand F."/>
            <person name="Pallen M.J."/>
        </authorList>
    </citation>
    <scope>NUCLEOTIDE SEQUENCE</scope>
    <source>
        <strain evidence="1">811</strain>
    </source>
</reference>
<evidence type="ECO:0000313" key="1">
    <source>
        <dbReference type="EMBL" id="HIX06985.1"/>
    </source>
</evidence>
<dbReference type="Pfam" id="PF13599">
    <property type="entry name" value="Pentapeptide_4"/>
    <property type="match status" value="1"/>
</dbReference>
<dbReference type="EMBL" id="DXFX01000009">
    <property type="protein sequence ID" value="HIX06985.1"/>
    <property type="molecule type" value="Genomic_DNA"/>
</dbReference>
<organism evidence="1 2">
    <name type="scientific">Candidatus Borkfalkia faecipullorum</name>
    <dbReference type="NCBI Taxonomy" id="2838510"/>
    <lineage>
        <taxon>Bacteria</taxon>
        <taxon>Bacillati</taxon>
        <taxon>Bacillota</taxon>
        <taxon>Clostridia</taxon>
        <taxon>Christensenellales</taxon>
        <taxon>Christensenellaceae</taxon>
        <taxon>Candidatus Borkfalkia</taxon>
    </lineage>
</organism>
<dbReference type="PANTHER" id="PTHR14136">
    <property type="entry name" value="BTB_POZ DOMAIN-CONTAINING PROTEIN KCTD9"/>
    <property type="match status" value="1"/>
</dbReference>
<protein>
    <submittedName>
        <fullName evidence="1">Pentapeptide repeat-containing protein</fullName>
    </submittedName>
</protein>
<dbReference type="InterPro" id="IPR051082">
    <property type="entry name" value="Pentapeptide-BTB/POZ_domain"/>
</dbReference>
<dbReference type="InterPro" id="IPR001646">
    <property type="entry name" value="5peptide_repeat"/>
</dbReference>
<name>A0A9D2AFI0_9FIRM</name>
<dbReference type="Pfam" id="PF00805">
    <property type="entry name" value="Pentapeptide"/>
    <property type="match status" value="3"/>
</dbReference>
<dbReference type="Proteomes" id="UP000824204">
    <property type="component" value="Unassembled WGS sequence"/>
</dbReference>
<dbReference type="Gene3D" id="2.160.20.80">
    <property type="entry name" value="E3 ubiquitin-protein ligase SopA"/>
    <property type="match status" value="3"/>
</dbReference>
<evidence type="ECO:0000313" key="2">
    <source>
        <dbReference type="Proteomes" id="UP000824204"/>
    </source>
</evidence>
<dbReference type="SUPFAM" id="SSF141571">
    <property type="entry name" value="Pentapeptide repeat-like"/>
    <property type="match status" value="3"/>
</dbReference>
<dbReference type="AlphaFoldDB" id="A0A9D2AFI0"/>
<gene>
    <name evidence="1" type="ORF">H9741_00750</name>
</gene>
<reference evidence="1" key="2">
    <citation type="submission" date="2021-04" db="EMBL/GenBank/DDBJ databases">
        <authorList>
            <person name="Gilroy R."/>
        </authorList>
    </citation>
    <scope>NUCLEOTIDE SEQUENCE</scope>
    <source>
        <strain evidence="1">811</strain>
    </source>
</reference>